<sequence length="145" mass="16796">MQGILYFCSMATKTETEINKANLIIALERYNLQIGKACDFVGVSRNVFHDWKKSDNAFLESVNELWQKEKEFAETRHKLLRNGIPLLSDSEDKDSEVKEWIEKPDIRALDNFLARKNPFKPDQKTLAGIEAHQVSRVYVETLHSL</sequence>
<organism evidence="1">
    <name type="scientific">marine sediment metagenome</name>
    <dbReference type="NCBI Taxonomy" id="412755"/>
    <lineage>
        <taxon>unclassified sequences</taxon>
        <taxon>metagenomes</taxon>
        <taxon>ecological metagenomes</taxon>
    </lineage>
</organism>
<evidence type="ECO:0008006" key="2">
    <source>
        <dbReference type="Google" id="ProtNLM"/>
    </source>
</evidence>
<accession>X0WNH5</accession>
<gene>
    <name evidence="1" type="ORF">S01H1_57555</name>
</gene>
<dbReference type="EMBL" id="BARS01037538">
    <property type="protein sequence ID" value="GAG14256.1"/>
    <property type="molecule type" value="Genomic_DNA"/>
</dbReference>
<evidence type="ECO:0000313" key="1">
    <source>
        <dbReference type="EMBL" id="GAG14256.1"/>
    </source>
</evidence>
<dbReference type="AlphaFoldDB" id="X0WNH5"/>
<name>X0WNH5_9ZZZZ</name>
<proteinExistence type="predicted"/>
<protein>
    <recommendedName>
        <fullName evidence="2">Homeodomain phBC6A51-type domain-containing protein</fullName>
    </recommendedName>
</protein>
<feature type="non-terminal residue" evidence="1">
    <location>
        <position position="145"/>
    </location>
</feature>
<comment type="caution">
    <text evidence="1">The sequence shown here is derived from an EMBL/GenBank/DDBJ whole genome shotgun (WGS) entry which is preliminary data.</text>
</comment>
<reference evidence="1" key="1">
    <citation type="journal article" date="2014" name="Front. Microbiol.">
        <title>High frequency of phylogenetically diverse reductive dehalogenase-homologous genes in deep subseafloor sedimentary metagenomes.</title>
        <authorList>
            <person name="Kawai M."/>
            <person name="Futagami T."/>
            <person name="Toyoda A."/>
            <person name="Takaki Y."/>
            <person name="Nishi S."/>
            <person name="Hori S."/>
            <person name="Arai W."/>
            <person name="Tsubouchi T."/>
            <person name="Morono Y."/>
            <person name="Uchiyama I."/>
            <person name="Ito T."/>
            <person name="Fujiyama A."/>
            <person name="Inagaki F."/>
            <person name="Takami H."/>
        </authorList>
    </citation>
    <scope>NUCLEOTIDE SEQUENCE</scope>
    <source>
        <strain evidence="1">Expedition CK06-06</strain>
    </source>
</reference>